<dbReference type="NCBIfam" id="TIGR00041">
    <property type="entry name" value="DTMP_kinase"/>
    <property type="match status" value="1"/>
</dbReference>
<dbReference type="Pfam" id="PF02223">
    <property type="entry name" value="Thymidylate_kin"/>
    <property type="match status" value="1"/>
</dbReference>
<keyword evidence="4 11" id="KW-0808">Transferase</keyword>
<dbReference type="InterPro" id="IPR027417">
    <property type="entry name" value="P-loop_NTPase"/>
</dbReference>
<evidence type="ECO:0000256" key="5">
    <source>
        <dbReference type="ARBA" id="ARBA00022727"/>
    </source>
</evidence>
<dbReference type="HAMAP" id="MF_00165">
    <property type="entry name" value="Thymidylate_kinase"/>
    <property type="match status" value="1"/>
</dbReference>
<feature type="binding site" evidence="11">
    <location>
        <begin position="19"/>
        <end position="26"/>
    </location>
    <ligand>
        <name>ATP</name>
        <dbReference type="ChEBI" id="CHEBI:30616"/>
    </ligand>
</feature>
<proteinExistence type="inferred from homology"/>
<evidence type="ECO:0000313" key="13">
    <source>
        <dbReference type="EMBL" id="MDQ0436573.1"/>
    </source>
</evidence>
<keyword evidence="5 11" id="KW-0545">Nucleotide biosynthesis</keyword>
<dbReference type="Gene3D" id="3.40.50.300">
    <property type="entry name" value="P-loop containing nucleotide triphosphate hydrolases"/>
    <property type="match status" value="1"/>
</dbReference>
<dbReference type="EMBL" id="JAUSVO010000001">
    <property type="protein sequence ID" value="MDQ0436573.1"/>
    <property type="molecule type" value="Genomic_DNA"/>
</dbReference>
<feature type="domain" description="Thymidylate kinase-like" evidence="12">
    <location>
        <begin position="17"/>
        <end position="208"/>
    </location>
</feature>
<keyword evidence="8 11" id="KW-0067">ATP-binding</keyword>
<comment type="function">
    <text evidence="11">Phosphorylation of dTMP to form dTDP in both de novo and salvage pathways of dTTP synthesis.</text>
</comment>
<comment type="catalytic activity">
    <reaction evidence="10 11">
        <text>dTMP + ATP = dTDP + ADP</text>
        <dbReference type="Rhea" id="RHEA:13517"/>
        <dbReference type="ChEBI" id="CHEBI:30616"/>
        <dbReference type="ChEBI" id="CHEBI:58369"/>
        <dbReference type="ChEBI" id="CHEBI:63528"/>
        <dbReference type="ChEBI" id="CHEBI:456216"/>
        <dbReference type="EC" id="2.7.4.9"/>
    </reaction>
</comment>
<evidence type="ECO:0000313" key="14">
    <source>
        <dbReference type="Proteomes" id="UP001241603"/>
    </source>
</evidence>
<comment type="similarity">
    <text evidence="1 11">Belongs to the thymidylate kinase family.</text>
</comment>
<evidence type="ECO:0000256" key="4">
    <source>
        <dbReference type="ARBA" id="ARBA00022679"/>
    </source>
</evidence>
<evidence type="ECO:0000256" key="10">
    <source>
        <dbReference type="ARBA" id="ARBA00048743"/>
    </source>
</evidence>
<dbReference type="SUPFAM" id="SSF52540">
    <property type="entry name" value="P-loop containing nucleoside triphosphate hydrolases"/>
    <property type="match status" value="1"/>
</dbReference>
<evidence type="ECO:0000256" key="6">
    <source>
        <dbReference type="ARBA" id="ARBA00022741"/>
    </source>
</evidence>
<sequence length="222" mass="24185">MATGLDGIERAGRFITFEGGEGAGKSTQIKRLAARLREKGLVVVLTREPGGTTLAESVRAFILSGAAEPLGPEAEMVLFAAARADHVDRVIGPALARGEWVLCDRFIDSTRAYQGGDGVDPDLLNGLEALAIDGVRPDLTLMLDLPVEIGLARAARRRDDGDAPDRFERETVERHERRRQVFLSIATANPDRCVVIDANRSEEEVAEAVWQVVLKRFADRLG</sequence>
<dbReference type="Proteomes" id="UP001241603">
    <property type="component" value="Unassembled WGS sequence"/>
</dbReference>
<evidence type="ECO:0000256" key="8">
    <source>
        <dbReference type="ARBA" id="ARBA00022840"/>
    </source>
</evidence>
<evidence type="ECO:0000256" key="1">
    <source>
        <dbReference type="ARBA" id="ARBA00009776"/>
    </source>
</evidence>
<accession>A0ABU0H3V5</accession>
<comment type="caution">
    <text evidence="13">The sequence shown here is derived from an EMBL/GenBank/DDBJ whole genome shotgun (WGS) entry which is preliminary data.</text>
</comment>
<evidence type="ECO:0000256" key="2">
    <source>
        <dbReference type="ARBA" id="ARBA00012980"/>
    </source>
</evidence>
<keyword evidence="14" id="KW-1185">Reference proteome</keyword>
<protein>
    <recommendedName>
        <fullName evidence="3 11">Thymidylate kinase</fullName>
        <ecNumber evidence="2 11">2.7.4.9</ecNumber>
    </recommendedName>
    <alternativeName>
        <fullName evidence="9 11">dTMP kinase</fullName>
    </alternativeName>
</protein>
<name>A0ABU0H3V5_9HYPH</name>
<dbReference type="InterPro" id="IPR018094">
    <property type="entry name" value="Thymidylate_kinase"/>
</dbReference>
<dbReference type="CDD" id="cd01672">
    <property type="entry name" value="TMPK"/>
    <property type="match status" value="1"/>
</dbReference>
<dbReference type="InterPro" id="IPR039430">
    <property type="entry name" value="Thymidylate_kin-like_dom"/>
</dbReference>
<organism evidence="13 14">
    <name type="scientific">Kaistia dalseonensis</name>
    <dbReference type="NCBI Taxonomy" id="410840"/>
    <lineage>
        <taxon>Bacteria</taxon>
        <taxon>Pseudomonadati</taxon>
        <taxon>Pseudomonadota</taxon>
        <taxon>Alphaproteobacteria</taxon>
        <taxon>Hyphomicrobiales</taxon>
        <taxon>Kaistiaceae</taxon>
        <taxon>Kaistia</taxon>
    </lineage>
</organism>
<evidence type="ECO:0000256" key="3">
    <source>
        <dbReference type="ARBA" id="ARBA00017144"/>
    </source>
</evidence>
<dbReference type="PANTHER" id="PTHR10344:SF4">
    <property type="entry name" value="UMP-CMP KINASE 2, MITOCHONDRIAL"/>
    <property type="match status" value="1"/>
</dbReference>
<dbReference type="GO" id="GO:0004798">
    <property type="term" value="F:dTMP kinase activity"/>
    <property type="evidence" value="ECO:0007669"/>
    <property type="project" value="UniProtKB-EC"/>
</dbReference>
<evidence type="ECO:0000256" key="7">
    <source>
        <dbReference type="ARBA" id="ARBA00022777"/>
    </source>
</evidence>
<reference evidence="13 14" key="1">
    <citation type="submission" date="2023-07" db="EMBL/GenBank/DDBJ databases">
        <title>Genomic Encyclopedia of Type Strains, Phase IV (KMG-IV): sequencing the most valuable type-strain genomes for metagenomic binning, comparative biology and taxonomic classification.</title>
        <authorList>
            <person name="Goeker M."/>
        </authorList>
    </citation>
    <scope>NUCLEOTIDE SEQUENCE [LARGE SCALE GENOMIC DNA]</scope>
    <source>
        <strain evidence="13 14">B6-8</strain>
    </source>
</reference>
<evidence type="ECO:0000256" key="11">
    <source>
        <dbReference type="HAMAP-Rule" id="MF_00165"/>
    </source>
</evidence>
<dbReference type="InterPro" id="IPR018095">
    <property type="entry name" value="Thymidylate_kin_CS"/>
</dbReference>
<keyword evidence="6 11" id="KW-0547">Nucleotide-binding</keyword>
<dbReference type="PROSITE" id="PS01331">
    <property type="entry name" value="THYMIDYLATE_KINASE"/>
    <property type="match status" value="1"/>
</dbReference>
<evidence type="ECO:0000256" key="9">
    <source>
        <dbReference type="ARBA" id="ARBA00029962"/>
    </source>
</evidence>
<dbReference type="PANTHER" id="PTHR10344">
    <property type="entry name" value="THYMIDYLATE KINASE"/>
    <property type="match status" value="1"/>
</dbReference>
<dbReference type="RefSeq" id="WP_266347469.1">
    <property type="nucleotide sequence ID" value="NZ_JAPKNG010000001.1"/>
</dbReference>
<gene>
    <name evidence="11" type="primary">tmk</name>
    <name evidence="13" type="ORF">QO014_000943</name>
</gene>
<evidence type="ECO:0000259" key="12">
    <source>
        <dbReference type="Pfam" id="PF02223"/>
    </source>
</evidence>
<keyword evidence="7 11" id="KW-0418">Kinase</keyword>
<dbReference type="EC" id="2.7.4.9" evidence="2 11"/>